<dbReference type="EMBL" id="MJEQ01021019">
    <property type="protein sequence ID" value="OIT18636.1"/>
    <property type="molecule type" value="Genomic_DNA"/>
</dbReference>
<dbReference type="Gene3D" id="3.30.450.350">
    <property type="entry name" value="CHASE domain"/>
    <property type="match status" value="1"/>
</dbReference>
<evidence type="ECO:0000256" key="4">
    <source>
        <dbReference type="SAM" id="Phobius"/>
    </source>
</evidence>
<dbReference type="Gene3D" id="1.10.287.130">
    <property type="match status" value="1"/>
</dbReference>
<dbReference type="SMR" id="A0A1J6JQ07"/>
<feature type="non-terminal residue" evidence="6">
    <location>
        <position position="216"/>
    </location>
</feature>
<keyword evidence="7" id="KW-1185">Reference proteome</keyword>
<dbReference type="PROSITE" id="PS50109">
    <property type="entry name" value="HIS_KIN"/>
    <property type="match status" value="1"/>
</dbReference>
<feature type="domain" description="Histidine kinase" evidence="5">
    <location>
        <begin position="99"/>
        <end position="216"/>
    </location>
</feature>
<dbReference type="PANTHER" id="PTHR43719">
    <property type="entry name" value="TWO-COMPONENT HISTIDINE KINASE"/>
    <property type="match status" value="1"/>
</dbReference>
<dbReference type="AlphaFoldDB" id="A0A1J6JQ07"/>
<comment type="catalytic activity">
    <reaction evidence="1">
        <text>ATP + protein L-histidine = ADP + protein N-phospho-L-histidine.</text>
        <dbReference type="EC" id="2.7.13.3"/>
    </reaction>
</comment>
<evidence type="ECO:0000256" key="2">
    <source>
        <dbReference type="ARBA" id="ARBA00012438"/>
    </source>
</evidence>
<keyword evidence="4" id="KW-0472">Membrane</keyword>
<dbReference type="EC" id="2.7.13.3" evidence="2"/>
<dbReference type="PANTHER" id="PTHR43719:SF51">
    <property type="entry name" value="HISTIDINE KINASE 4"/>
    <property type="match status" value="1"/>
</dbReference>
<dbReference type="FunFam" id="1.10.287.130:FF:000015">
    <property type="entry name" value="Histidine kinase 4"/>
    <property type="match status" value="1"/>
</dbReference>
<evidence type="ECO:0000259" key="5">
    <source>
        <dbReference type="PROSITE" id="PS50109"/>
    </source>
</evidence>
<dbReference type="InterPro" id="IPR042240">
    <property type="entry name" value="CHASE_sf"/>
</dbReference>
<dbReference type="SMART" id="SM00388">
    <property type="entry name" value="HisKA"/>
    <property type="match status" value="1"/>
</dbReference>
<dbReference type="Gramene" id="OIT18636">
    <property type="protein sequence ID" value="OIT18636"/>
    <property type="gene ID" value="A4A49_59518"/>
</dbReference>
<dbReference type="Pfam" id="PF00512">
    <property type="entry name" value="HisKA"/>
    <property type="match status" value="1"/>
</dbReference>
<reference evidence="6" key="1">
    <citation type="submission" date="2016-11" db="EMBL/GenBank/DDBJ databases">
        <title>The genome of Nicotiana attenuata.</title>
        <authorList>
            <person name="Xu S."/>
            <person name="Brockmoeller T."/>
            <person name="Gaquerel E."/>
            <person name="Navarro A."/>
            <person name="Kuhl H."/>
            <person name="Gase K."/>
            <person name="Ling Z."/>
            <person name="Zhou W."/>
            <person name="Kreitzer C."/>
            <person name="Stanke M."/>
            <person name="Tang H."/>
            <person name="Lyons E."/>
            <person name="Pandey P."/>
            <person name="Pandey S.P."/>
            <person name="Timmermann B."/>
            <person name="Baldwin I.T."/>
        </authorList>
    </citation>
    <scope>NUCLEOTIDE SEQUENCE [LARGE SCALE GENOMIC DNA]</scope>
    <source>
        <strain evidence="6">UT</strain>
    </source>
</reference>
<evidence type="ECO:0000313" key="7">
    <source>
        <dbReference type="Proteomes" id="UP000187609"/>
    </source>
</evidence>
<dbReference type="SUPFAM" id="SSF47384">
    <property type="entry name" value="Homodimeric domain of signal transducing histidine kinase"/>
    <property type="match status" value="1"/>
</dbReference>
<evidence type="ECO:0000256" key="3">
    <source>
        <dbReference type="ARBA" id="ARBA00022553"/>
    </source>
</evidence>
<dbReference type="InterPro" id="IPR036890">
    <property type="entry name" value="HATPase_C_sf"/>
</dbReference>
<dbReference type="InterPro" id="IPR005467">
    <property type="entry name" value="His_kinase_dom"/>
</dbReference>
<dbReference type="InterPro" id="IPR050956">
    <property type="entry name" value="2C_system_His_kinase"/>
</dbReference>
<accession>A0A1J6JQ07</accession>
<comment type="caution">
    <text evidence="6">The sequence shown here is derived from an EMBL/GenBank/DDBJ whole genome shotgun (WGS) entry which is preliminary data.</text>
</comment>
<dbReference type="GO" id="GO:0005634">
    <property type="term" value="C:nucleus"/>
    <property type="evidence" value="ECO:0007669"/>
    <property type="project" value="TreeGrafter"/>
</dbReference>
<keyword evidence="3" id="KW-0597">Phosphoprotein</keyword>
<evidence type="ECO:0000256" key="1">
    <source>
        <dbReference type="ARBA" id="ARBA00000085"/>
    </source>
</evidence>
<keyword evidence="4" id="KW-1133">Transmembrane helix</keyword>
<dbReference type="STRING" id="49451.A0A1J6JQ07"/>
<dbReference type="SUPFAM" id="SSF55874">
    <property type="entry name" value="ATPase domain of HSP90 chaperone/DNA topoisomerase II/histidine kinase"/>
    <property type="match status" value="1"/>
</dbReference>
<dbReference type="InterPro" id="IPR036097">
    <property type="entry name" value="HisK_dim/P_sf"/>
</dbReference>
<proteinExistence type="predicted"/>
<name>A0A1J6JQ07_NICAT</name>
<evidence type="ECO:0000313" key="6">
    <source>
        <dbReference type="EMBL" id="OIT18636.1"/>
    </source>
</evidence>
<sequence length="216" mass="24086">MYGHQNPNGDPTLKHVSKLDFGDPFRKHEMICRYLHEAPISRGAVTTAVFIFIIFLLIGYTGYKSASHINKVEDDFHKMQELKVQAEAADVAKSQFLATVSHEIRTPMNGILGMLALLLDTNLNSTQRDYAQTAQACGKSLITLINEVLDRAKIEAGKLELEAVPFDLRSIIDDVLSLFSDESRRKGVELAVFVSDKVPEIVLGDPGRFRQVITNL</sequence>
<gene>
    <name evidence="6" type="primary">AHK4_0</name>
    <name evidence="6" type="ORF">A4A49_59518</name>
</gene>
<protein>
    <recommendedName>
        <fullName evidence="2">histidine kinase</fullName>
        <ecNumber evidence="2">2.7.13.3</ecNumber>
    </recommendedName>
</protein>
<dbReference type="GO" id="GO:0000155">
    <property type="term" value="F:phosphorelay sensor kinase activity"/>
    <property type="evidence" value="ECO:0007669"/>
    <property type="project" value="InterPro"/>
</dbReference>
<dbReference type="InterPro" id="IPR003661">
    <property type="entry name" value="HisK_dim/P_dom"/>
</dbReference>
<organism evidence="6 7">
    <name type="scientific">Nicotiana attenuata</name>
    <name type="common">Coyote tobacco</name>
    <dbReference type="NCBI Taxonomy" id="49451"/>
    <lineage>
        <taxon>Eukaryota</taxon>
        <taxon>Viridiplantae</taxon>
        <taxon>Streptophyta</taxon>
        <taxon>Embryophyta</taxon>
        <taxon>Tracheophyta</taxon>
        <taxon>Spermatophyta</taxon>
        <taxon>Magnoliopsida</taxon>
        <taxon>eudicotyledons</taxon>
        <taxon>Gunneridae</taxon>
        <taxon>Pentapetalae</taxon>
        <taxon>asterids</taxon>
        <taxon>lamiids</taxon>
        <taxon>Solanales</taxon>
        <taxon>Solanaceae</taxon>
        <taxon>Nicotianoideae</taxon>
        <taxon>Nicotianeae</taxon>
        <taxon>Nicotiana</taxon>
    </lineage>
</organism>
<feature type="transmembrane region" description="Helical" evidence="4">
    <location>
        <begin position="43"/>
        <end position="63"/>
    </location>
</feature>
<dbReference type="Gene3D" id="3.30.565.10">
    <property type="entry name" value="Histidine kinase-like ATPase, C-terminal domain"/>
    <property type="match status" value="1"/>
</dbReference>
<keyword evidence="4" id="KW-0812">Transmembrane</keyword>
<dbReference type="Proteomes" id="UP000187609">
    <property type="component" value="Unassembled WGS sequence"/>
</dbReference>
<dbReference type="OMA" id="DSWGPQM"/>
<keyword evidence="6" id="KW-0808">Transferase</keyword>
<dbReference type="CDD" id="cd00082">
    <property type="entry name" value="HisKA"/>
    <property type="match status" value="1"/>
</dbReference>
<keyword evidence="6" id="KW-0418">Kinase</keyword>